<evidence type="ECO:0000256" key="2">
    <source>
        <dbReference type="ARBA" id="ARBA00022803"/>
    </source>
</evidence>
<reference evidence="6 7" key="1">
    <citation type="journal article" date="2020" name="Microbiol. Resour. Announc.">
        <title>Draft Genome Sequence of a Cladosporium Species Isolated from the Mesophotic Ascidian Didemnum maculosum.</title>
        <authorList>
            <person name="Gioti A."/>
            <person name="Siaperas R."/>
            <person name="Nikolaivits E."/>
            <person name="Le Goff G."/>
            <person name="Ouazzani J."/>
            <person name="Kotoulas G."/>
            <person name="Topakas E."/>
        </authorList>
    </citation>
    <scope>NUCLEOTIDE SEQUENCE [LARGE SCALE GENOMIC DNA]</scope>
    <source>
        <strain evidence="6 7">TM138-S3</strain>
    </source>
</reference>
<comment type="function">
    <text evidence="4">Part of the endoplasmic reticulum membrane protein complex (EMC) that enables the energy-independent insertion into endoplasmic reticulum membranes of newly synthesized membrane proteins.</text>
</comment>
<keyword evidence="4" id="KW-0256">Endoplasmic reticulum</keyword>
<keyword evidence="2 3" id="KW-0802">TPR repeat</keyword>
<dbReference type="PANTHER" id="PTHR12760">
    <property type="entry name" value="TETRATRICOPEPTIDE REPEAT PROTEIN"/>
    <property type="match status" value="1"/>
</dbReference>
<evidence type="ECO:0000313" key="6">
    <source>
        <dbReference type="EMBL" id="KAL1588413.1"/>
    </source>
</evidence>
<comment type="caution">
    <text evidence="6">The sequence shown here is derived from an EMBL/GenBank/DDBJ whole genome shotgun (WGS) entry which is preliminary data.</text>
</comment>
<evidence type="ECO:0000256" key="4">
    <source>
        <dbReference type="RuleBase" id="RU367091"/>
    </source>
</evidence>
<evidence type="ECO:0000259" key="5">
    <source>
        <dbReference type="Pfam" id="PF22890"/>
    </source>
</evidence>
<evidence type="ECO:0000313" key="7">
    <source>
        <dbReference type="Proteomes" id="UP000803884"/>
    </source>
</evidence>
<sequence>MASALLAPPSNTSPESALHLSQAAPSFFASQASFNLPWPLSLLSASESQEKWQIYNNIFIACLASGDSESAYLCLEEITDRFGKENERVMALNGLYQEATAKNDTELQAVLGRYEELLQDDPTLFAVRKRRAALLRSMGRTNEAVAALTELLDASPIDAESWAELADVYLTQGLYEQAIFSLEEVLLVTPNAWNIHARLGEVLYLNANHSEGAEQVKGLSEAMRRFCRCIELCDDYLRGYYGLKLTTSRLLPLLSASSQKTSTAELPPPSVKTTEKLNEAATAKLSEIVRRSKSGEKGFDGYSEAELIAAHELLSRDSQNVAR</sequence>
<dbReference type="EMBL" id="JAAQHG020000007">
    <property type="protein sequence ID" value="KAL1588413.1"/>
    <property type="molecule type" value="Genomic_DNA"/>
</dbReference>
<dbReference type="InterPro" id="IPR011990">
    <property type="entry name" value="TPR-like_helical_dom_sf"/>
</dbReference>
<keyword evidence="4" id="KW-0472">Membrane</keyword>
<keyword evidence="7" id="KW-1185">Reference proteome</keyword>
<comment type="subcellular location">
    <subcellularLocation>
        <location evidence="4">Endoplasmic reticulum membrane</location>
        <topology evidence="4">Peripheral membrane protein</topology>
        <orientation evidence="4">Cytoplasmic side</orientation>
    </subcellularLocation>
</comment>
<accession>A0AB34KTL9</accession>
<evidence type="ECO:0000256" key="3">
    <source>
        <dbReference type="PROSITE-ProRule" id="PRU00339"/>
    </source>
</evidence>
<gene>
    <name evidence="6" type="ORF">WHR41_02974</name>
</gene>
<proteinExistence type="inferred from homology"/>
<comment type="similarity">
    <text evidence="4">Belongs to the EMC2 family.</text>
</comment>
<dbReference type="FunFam" id="1.25.40.10:FF:001208">
    <property type="entry name" value="Tetratricopeptide repeat domain-containing protein"/>
    <property type="match status" value="1"/>
</dbReference>
<dbReference type="SMART" id="SM00028">
    <property type="entry name" value="TPR"/>
    <property type="match status" value="3"/>
</dbReference>
<evidence type="ECO:0000256" key="1">
    <source>
        <dbReference type="ARBA" id="ARBA00022737"/>
    </source>
</evidence>
<dbReference type="Pfam" id="PF22890">
    <property type="entry name" value="TPR_EMC2"/>
    <property type="match status" value="1"/>
</dbReference>
<name>A0AB34KTL9_9PEZI</name>
<protein>
    <recommendedName>
        <fullName evidence="4">ER membrane protein complex subunit 2</fullName>
    </recommendedName>
</protein>
<keyword evidence="1" id="KW-0677">Repeat</keyword>
<dbReference type="InterPro" id="IPR019734">
    <property type="entry name" value="TPR_rpt"/>
</dbReference>
<comment type="subunit">
    <text evidence="4">Component of the ER membrane protein complex (EMC).</text>
</comment>
<organism evidence="6 7">
    <name type="scientific">Cladosporium halotolerans</name>
    <dbReference type="NCBI Taxonomy" id="1052096"/>
    <lineage>
        <taxon>Eukaryota</taxon>
        <taxon>Fungi</taxon>
        <taxon>Dikarya</taxon>
        <taxon>Ascomycota</taxon>
        <taxon>Pezizomycotina</taxon>
        <taxon>Dothideomycetes</taxon>
        <taxon>Dothideomycetidae</taxon>
        <taxon>Cladosporiales</taxon>
        <taxon>Cladosporiaceae</taxon>
        <taxon>Cladosporium</taxon>
    </lineage>
</organism>
<dbReference type="PROSITE" id="PS50007">
    <property type="entry name" value="PIPLC_X_DOMAIN"/>
    <property type="match status" value="1"/>
</dbReference>
<dbReference type="Proteomes" id="UP000803884">
    <property type="component" value="Unassembled WGS sequence"/>
</dbReference>
<dbReference type="Gene3D" id="1.25.40.10">
    <property type="entry name" value="Tetratricopeptide repeat domain"/>
    <property type="match status" value="1"/>
</dbReference>
<dbReference type="PROSITE" id="PS50005">
    <property type="entry name" value="TPR"/>
    <property type="match status" value="1"/>
</dbReference>
<dbReference type="SUPFAM" id="SSF48452">
    <property type="entry name" value="TPR-like"/>
    <property type="match status" value="1"/>
</dbReference>
<dbReference type="GeneID" id="96004418"/>
<dbReference type="RefSeq" id="XP_069231518.1">
    <property type="nucleotide sequence ID" value="XM_069371580.1"/>
</dbReference>
<feature type="domain" description="EMC2 TPR-like" evidence="5">
    <location>
        <begin position="113"/>
        <end position="211"/>
    </location>
</feature>
<dbReference type="GO" id="GO:0072546">
    <property type="term" value="C:EMC complex"/>
    <property type="evidence" value="ECO:0007669"/>
    <property type="project" value="UniProtKB-UniRule"/>
</dbReference>
<dbReference type="InterPro" id="IPR055217">
    <property type="entry name" value="TPR_EMC2"/>
</dbReference>
<dbReference type="InterPro" id="IPR039856">
    <property type="entry name" value="EMC2-like"/>
</dbReference>
<feature type="repeat" description="TPR" evidence="3">
    <location>
        <begin position="159"/>
        <end position="192"/>
    </location>
</feature>
<dbReference type="AlphaFoldDB" id="A0AB34KTL9"/>